<feature type="domain" description="CSC1/OSCA1-like cytosolic" evidence="11">
    <location>
        <begin position="222"/>
        <end position="399"/>
    </location>
</feature>
<dbReference type="EMBL" id="JBBJBU010000003">
    <property type="protein sequence ID" value="KAK7206449.1"/>
    <property type="molecule type" value="Genomic_DNA"/>
</dbReference>
<dbReference type="PANTHER" id="PTHR13018">
    <property type="entry name" value="PROBABLE MEMBRANE PROTEIN DUF221-RELATED"/>
    <property type="match status" value="1"/>
</dbReference>
<feature type="compositionally biased region" description="Basic and acidic residues" evidence="7">
    <location>
        <begin position="823"/>
        <end position="833"/>
    </location>
</feature>
<evidence type="ECO:0000259" key="11">
    <source>
        <dbReference type="Pfam" id="PF14703"/>
    </source>
</evidence>
<evidence type="ECO:0000256" key="3">
    <source>
        <dbReference type="ARBA" id="ARBA00022448"/>
    </source>
</evidence>
<dbReference type="InterPro" id="IPR027815">
    <property type="entry name" value="CSC1/OSCA1-like_cyt"/>
</dbReference>
<evidence type="ECO:0000256" key="5">
    <source>
        <dbReference type="ARBA" id="ARBA00022989"/>
    </source>
</evidence>
<evidence type="ECO:0000256" key="2">
    <source>
        <dbReference type="ARBA" id="ARBA00007779"/>
    </source>
</evidence>
<protein>
    <recommendedName>
        <fullName evidence="14">DUF221-domain-containing protein</fullName>
    </recommendedName>
</protein>
<dbReference type="GeneID" id="90039975"/>
<feature type="transmembrane region" description="Helical" evidence="8">
    <location>
        <begin position="456"/>
        <end position="479"/>
    </location>
</feature>
<dbReference type="Pfam" id="PF14703">
    <property type="entry name" value="PHM7_cyt"/>
    <property type="match status" value="1"/>
</dbReference>
<feature type="transmembrane region" description="Helical" evidence="8">
    <location>
        <begin position="36"/>
        <end position="58"/>
    </location>
</feature>
<feature type="domain" description="CSC1/OSCA1-like N-terminal transmembrane" evidence="10">
    <location>
        <begin position="37"/>
        <end position="199"/>
    </location>
</feature>
<evidence type="ECO:0000313" key="12">
    <source>
        <dbReference type="EMBL" id="KAK7206449.1"/>
    </source>
</evidence>
<proteinExistence type="inferred from homology"/>
<feature type="transmembrane region" description="Helical" evidence="8">
    <location>
        <begin position="131"/>
        <end position="151"/>
    </location>
</feature>
<dbReference type="InterPro" id="IPR003864">
    <property type="entry name" value="CSC1/OSCA1-like_7TM"/>
</dbReference>
<feature type="compositionally biased region" description="Low complexity" evidence="7">
    <location>
        <begin position="843"/>
        <end position="856"/>
    </location>
</feature>
<feature type="transmembrane region" description="Helical" evidence="8">
    <location>
        <begin position="704"/>
        <end position="726"/>
    </location>
</feature>
<name>A0ABR1F9C7_9ASCO</name>
<feature type="transmembrane region" description="Helical" evidence="8">
    <location>
        <begin position="623"/>
        <end position="650"/>
    </location>
</feature>
<keyword evidence="13" id="KW-1185">Reference proteome</keyword>
<comment type="caution">
    <text evidence="12">The sequence shown here is derived from an EMBL/GenBank/DDBJ whole genome shotgun (WGS) entry which is preliminary data.</text>
</comment>
<evidence type="ECO:0008006" key="14">
    <source>
        <dbReference type="Google" id="ProtNLM"/>
    </source>
</evidence>
<feature type="transmembrane region" description="Helical" evidence="8">
    <location>
        <begin position="412"/>
        <end position="436"/>
    </location>
</feature>
<evidence type="ECO:0000313" key="13">
    <source>
        <dbReference type="Proteomes" id="UP001498771"/>
    </source>
</evidence>
<comment type="subcellular location">
    <subcellularLocation>
        <location evidence="1">Membrane</location>
        <topology evidence="1">Multi-pass membrane protein</topology>
    </subcellularLocation>
</comment>
<reference evidence="12 13" key="1">
    <citation type="submission" date="2024-03" db="EMBL/GenBank/DDBJ databases">
        <title>Genome-scale model development and genomic sequencing of the oleaginous clade Lipomyces.</title>
        <authorList>
            <consortium name="Lawrence Berkeley National Laboratory"/>
            <person name="Czajka J.J."/>
            <person name="Han Y."/>
            <person name="Kim J."/>
            <person name="Mondo S.J."/>
            <person name="Hofstad B.A."/>
            <person name="Robles A."/>
            <person name="Haridas S."/>
            <person name="Riley R."/>
            <person name="LaButti K."/>
            <person name="Pangilinan J."/>
            <person name="Andreopoulos W."/>
            <person name="Lipzen A."/>
            <person name="Yan J."/>
            <person name="Wang M."/>
            <person name="Ng V."/>
            <person name="Grigoriev I.V."/>
            <person name="Spatafora J.W."/>
            <person name="Magnuson J.K."/>
            <person name="Baker S.E."/>
            <person name="Pomraning K.R."/>
        </authorList>
    </citation>
    <scope>NUCLEOTIDE SEQUENCE [LARGE SCALE GENOMIC DNA]</scope>
    <source>
        <strain evidence="12 13">Phaff 52-87</strain>
    </source>
</reference>
<dbReference type="InterPro" id="IPR045122">
    <property type="entry name" value="Csc1-like"/>
</dbReference>
<evidence type="ECO:0000256" key="6">
    <source>
        <dbReference type="ARBA" id="ARBA00023136"/>
    </source>
</evidence>
<dbReference type="PANTHER" id="PTHR13018:SF149">
    <property type="entry name" value="DOMAIN PROTEIN, PUTATIVE (AFU_ORTHOLOGUE AFUA_3G11660)-RELATED"/>
    <property type="match status" value="1"/>
</dbReference>
<keyword evidence="4 8" id="KW-0812">Transmembrane</keyword>
<evidence type="ECO:0000259" key="10">
    <source>
        <dbReference type="Pfam" id="PF13967"/>
    </source>
</evidence>
<evidence type="ECO:0000256" key="7">
    <source>
        <dbReference type="SAM" id="MobiDB-lite"/>
    </source>
</evidence>
<dbReference type="Pfam" id="PF13967">
    <property type="entry name" value="RSN1_TM"/>
    <property type="match status" value="1"/>
</dbReference>
<evidence type="ECO:0000256" key="1">
    <source>
        <dbReference type="ARBA" id="ARBA00004141"/>
    </source>
</evidence>
<dbReference type="Proteomes" id="UP001498771">
    <property type="component" value="Unassembled WGS sequence"/>
</dbReference>
<organism evidence="12 13">
    <name type="scientific">Myxozyma melibiosi</name>
    <dbReference type="NCBI Taxonomy" id="54550"/>
    <lineage>
        <taxon>Eukaryota</taxon>
        <taxon>Fungi</taxon>
        <taxon>Dikarya</taxon>
        <taxon>Ascomycota</taxon>
        <taxon>Saccharomycotina</taxon>
        <taxon>Lipomycetes</taxon>
        <taxon>Lipomycetales</taxon>
        <taxon>Lipomycetaceae</taxon>
        <taxon>Myxozyma</taxon>
    </lineage>
</organism>
<evidence type="ECO:0000259" key="9">
    <source>
        <dbReference type="Pfam" id="PF02714"/>
    </source>
</evidence>
<accession>A0ABR1F9C7</accession>
<dbReference type="Pfam" id="PF02714">
    <property type="entry name" value="RSN1_7TM"/>
    <property type="match status" value="1"/>
</dbReference>
<keyword evidence="5 8" id="KW-1133">Transmembrane helix</keyword>
<keyword evidence="3" id="KW-0813">Transport</keyword>
<dbReference type="InterPro" id="IPR032880">
    <property type="entry name" value="CSC1/OSCA1-like_N"/>
</dbReference>
<feature type="region of interest" description="Disordered" evidence="7">
    <location>
        <begin position="823"/>
        <end position="878"/>
    </location>
</feature>
<feature type="transmembrane region" description="Helical" evidence="8">
    <location>
        <begin position="506"/>
        <end position="532"/>
    </location>
</feature>
<dbReference type="RefSeq" id="XP_064769482.1">
    <property type="nucleotide sequence ID" value="XM_064914463.1"/>
</dbReference>
<sequence>MAHSAQLQTREDEDKGQILLDLLQNSFASAQITGKAVWVGLLISLGSSAAFFALFCLLRTRNTILYAPKTRISGLSKHDSFSTVSSYPRLRPGYFKWMLQIYKLKESDLLFILGLDFVVYLKFLKMNCHTFLCLAILGVTVAIPVNFALSINSPSAKAASASDAFILMTPTLLKGPSMACHVALAYVFDAIVCFFLWKNYKEILQLRKIYFTSFDYQSSIHARTLLITELSKPYRSNEGIIKILKDAAARSTIASSSSIAIDQIFVGRSVRGLGKLVRMREKTVYRLEKVFAKYLKDLDNLPATRPMMKLDRGDKFADGSRGGKVDAIDYLVTKIRDYDYKIAAARKSVDSRREMPYGFASYHSATETHLIAKANSGRRVLGAGRIRLAPRSKDILWENIELTSRERLNKKYWGNAIFIIFCIGWIVPNAFIGTFLSQISRIGVLSDSFQRFANTHAGFISFIQGFVAPAVTSAIFLIFPIVMRRISAFQGAHTKSMRERNALRKLYIFFVFNNLIVFTMFGVAWSAISQIIQLSNSRDDMSAKEIFDSLDLAEQISSSIIGVSSFWVMYVVRSNLGALLDLIQVWSLLVHSFARRFLAPTPRAQIRWTAPPEFDFASHYNWLLFYATIALTFTSIQPIILVVTCFYFTIDTFLKKYSLIYVYMPKVESDGAFWKDLFNRILFSLALGNAVMFIVTWVQGTWRVAVAMLPLFPAILAFKIYSYYAFSQQMKYNLDSQSLESITPPAQSSSAHTDPRNEFGNPALYRTLIVPIVKKGAENILEQILGSIYLDSNSHGPSASGALDGAFEIVDERELDFIRFLDDPNLRDSEDPAPRPATSLSNTSRQTQSLRSLSSTGMKNIYRTHSDDDTISTSTAAVPPRSASMGDFAADLADEDIVAYANPYDDGVYSEDNVLGISFATETNPAPDNEEDEQNLL</sequence>
<evidence type="ECO:0000256" key="8">
    <source>
        <dbReference type="SAM" id="Phobius"/>
    </source>
</evidence>
<gene>
    <name evidence="12" type="ORF">BZA70DRAFT_294726</name>
</gene>
<comment type="similarity">
    <text evidence="2">Belongs to the CSC1 (TC 1.A.17) family.</text>
</comment>
<feature type="domain" description="CSC1/OSCA1-like 7TM region" evidence="9">
    <location>
        <begin position="410"/>
        <end position="693"/>
    </location>
</feature>
<feature type="transmembrane region" description="Helical" evidence="8">
    <location>
        <begin position="176"/>
        <end position="197"/>
    </location>
</feature>
<feature type="transmembrane region" description="Helical" evidence="8">
    <location>
        <begin position="681"/>
        <end position="698"/>
    </location>
</feature>
<keyword evidence="6 8" id="KW-0472">Membrane</keyword>
<evidence type="ECO:0000256" key="4">
    <source>
        <dbReference type="ARBA" id="ARBA00022692"/>
    </source>
</evidence>